<feature type="domain" description="Phospholipid/glycerol acyltransferase" evidence="12">
    <location>
        <begin position="81"/>
        <end position="198"/>
    </location>
</feature>
<keyword evidence="2" id="KW-0444">Lipid biosynthesis</keyword>
<comment type="caution">
    <text evidence="13">The sequence shown here is derived from an EMBL/GenBank/DDBJ whole genome shotgun (WGS) entry which is preliminary data.</text>
</comment>
<evidence type="ECO:0000313" key="13">
    <source>
        <dbReference type="EMBL" id="MDM5138603.1"/>
    </source>
</evidence>
<dbReference type="Proteomes" id="UP001168216">
    <property type="component" value="Unassembled WGS sequence"/>
</dbReference>
<comment type="catalytic activity">
    <reaction evidence="10">
        <text>a (3R)-hydroxyacyl-[ACP] + L-ornithine = a lyso-ornithine lipid + holo-[ACP] + H(+)</text>
        <dbReference type="Rhea" id="RHEA:20633"/>
        <dbReference type="Rhea" id="RHEA-COMP:9685"/>
        <dbReference type="Rhea" id="RHEA-COMP:9945"/>
        <dbReference type="ChEBI" id="CHEBI:15378"/>
        <dbReference type="ChEBI" id="CHEBI:46911"/>
        <dbReference type="ChEBI" id="CHEBI:64479"/>
        <dbReference type="ChEBI" id="CHEBI:78827"/>
        <dbReference type="ChEBI" id="CHEBI:138482"/>
        <dbReference type="EC" id="2.3.2.30"/>
    </reaction>
    <physiologicalReaction direction="left-to-right" evidence="10">
        <dbReference type="Rhea" id="RHEA:20634"/>
    </physiologicalReaction>
</comment>
<evidence type="ECO:0000313" key="14">
    <source>
        <dbReference type="Proteomes" id="UP001168216"/>
    </source>
</evidence>
<evidence type="ECO:0000256" key="10">
    <source>
        <dbReference type="ARBA" id="ARBA00047785"/>
    </source>
</evidence>
<dbReference type="Pfam" id="PF19576">
    <property type="entry name" value="Acyltransf_2"/>
    <property type="match status" value="1"/>
</dbReference>
<evidence type="ECO:0000256" key="7">
    <source>
        <dbReference type="ARBA" id="ARBA00039058"/>
    </source>
</evidence>
<evidence type="ECO:0000256" key="5">
    <source>
        <dbReference type="ARBA" id="ARBA00023315"/>
    </source>
</evidence>
<dbReference type="PANTHER" id="PTHR37323">
    <property type="entry name" value="GCN5-RELATED N-ACETYLTRANSFERASE"/>
    <property type="match status" value="1"/>
</dbReference>
<dbReference type="PANTHER" id="PTHR37323:SF1">
    <property type="entry name" value="L-ORNITHINE N(ALPHA)-ACYLTRANSFERASE"/>
    <property type="match status" value="1"/>
</dbReference>
<reference evidence="13" key="1">
    <citation type="submission" date="2023-08" db="EMBL/GenBank/DDBJ databases">
        <title>WGS of Aeromonas isolates.</title>
        <authorList>
            <person name="Lee H."/>
        </authorList>
    </citation>
    <scope>NUCLEOTIDE SEQUENCE</scope>
    <source>
        <strain evidence="13">SL22</strain>
    </source>
</reference>
<dbReference type="Pfam" id="PF13444">
    <property type="entry name" value="Acetyltransf_5"/>
    <property type="match status" value="1"/>
</dbReference>
<organism evidence="13 14">
    <name type="scientific">Aeromonas bestiarum</name>
    <dbReference type="NCBI Taxonomy" id="105751"/>
    <lineage>
        <taxon>Bacteria</taxon>
        <taxon>Pseudomonadati</taxon>
        <taxon>Pseudomonadota</taxon>
        <taxon>Gammaproteobacteria</taxon>
        <taxon>Aeromonadales</taxon>
        <taxon>Aeromonadaceae</taxon>
        <taxon>Aeromonas</taxon>
    </lineage>
</organism>
<evidence type="ECO:0000256" key="6">
    <source>
        <dbReference type="ARBA" id="ARBA00038095"/>
    </source>
</evidence>
<feature type="region of interest" description="Disordered" evidence="11">
    <location>
        <begin position="559"/>
        <end position="589"/>
    </location>
</feature>
<keyword evidence="5 13" id="KW-0012">Acyltransferase</keyword>
<comment type="similarity">
    <text evidence="6">Belongs to the acetyltransferase family. OlsB subfamily.</text>
</comment>
<dbReference type="GO" id="GO:0006629">
    <property type="term" value="P:lipid metabolic process"/>
    <property type="evidence" value="ECO:0007669"/>
    <property type="project" value="UniProtKB-KW"/>
</dbReference>
<evidence type="ECO:0000256" key="11">
    <source>
        <dbReference type="SAM" id="MobiDB-lite"/>
    </source>
</evidence>
<dbReference type="InterPro" id="IPR052351">
    <property type="entry name" value="Ornithine_N-alpha-AT"/>
</dbReference>
<comment type="pathway">
    <text evidence="1">Lipid metabolism.</text>
</comment>
<dbReference type="GO" id="GO:0043810">
    <property type="term" value="F:ornithine-acyl [acyl carrier protein] N-acyltransferase activity"/>
    <property type="evidence" value="ECO:0007669"/>
    <property type="project" value="UniProtKB-EC"/>
</dbReference>
<keyword evidence="3" id="KW-0808">Transferase</keyword>
<dbReference type="SMART" id="SM00563">
    <property type="entry name" value="PlsC"/>
    <property type="match status" value="1"/>
</dbReference>
<evidence type="ECO:0000256" key="3">
    <source>
        <dbReference type="ARBA" id="ARBA00022679"/>
    </source>
</evidence>
<name>A0AAW7I834_9GAMM</name>
<evidence type="ECO:0000256" key="2">
    <source>
        <dbReference type="ARBA" id="ARBA00022516"/>
    </source>
</evidence>
<dbReference type="InterPro" id="IPR002123">
    <property type="entry name" value="Plipid/glycerol_acylTrfase"/>
</dbReference>
<dbReference type="SUPFAM" id="SSF55729">
    <property type="entry name" value="Acyl-CoA N-acyltransferases (Nat)"/>
    <property type="match status" value="1"/>
</dbReference>
<gene>
    <name evidence="13" type="ORF">OB959_02140</name>
</gene>
<evidence type="ECO:0000256" key="9">
    <source>
        <dbReference type="ARBA" id="ARBA00045724"/>
    </source>
</evidence>
<evidence type="ECO:0000259" key="12">
    <source>
        <dbReference type="SMART" id="SM00563"/>
    </source>
</evidence>
<keyword evidence="4" id="KW-0443">Lipid metabolism</keyword>
<evidence type="ECO:0000256" key="4">
    <source>
        <dbReference type="ARBA" id="ARBA00023098"/>
    </source>
</evidence>
<dbReference type="RefSeq" id="WP_290021128.1">
    <property type="nucleotide sequence ID" value="NZ_JAOPLV010000001.1"/>
</dbReference>
<dbReference type="AlphaFoldDB" id="A0AAW7I834"/>
<accession>A0AAW7I834</accession>
<dbReference type="EMBL" id="JAOPLV010000001">
    <property type="protein sequence ID" value="MDM5138603.1"/>
    <property type="molecule type" value="Genomic_DNA"/>
</dbReference>
<dbReference type="SUPFAM" id="SSF69593">
    <property type="entry name" value="Glycerol-3-phosphate (1)-acyltransferase"/>
    <property type="match status" value="1"/>
</dbReference>
<evidence type="ECO:0000256" key="1">
    <source>
        <dbReference type="ARBA" id="ARBA00005189"/>
    </source>
</evidence>
<comment type="function">
    <text evidence="9">Catalyzes the first step in the biosynthesis of ornithine lipids, which are phosphorus-free membrane lipids. Catalyzes the 3-hydroxyacyl-acyl carrier protein-dependent acylation of ornithine to form lyso-ornithine lipid (LOL).</text>
</comment>
<protein>
    <recommendedName>
        <fullName evidence="8">L-ornithine N(alpha)-acyltransferase</fullName>
        <ecNumber evidence="7">2.3.2.30</ecNumber>
    </recommendedName>
</protein>
<dbReference type="EC" id="2.3.2.30" evidence="7"/>
<feature type="compositionally biased region" description="Low complexity" evidence="11">
    <location>
        <begin position="568"/>
        <end position="579"/>
    </location>
</feature>
<dbReference type="InterPro" id="IPR016181">
    <property type="entry name" value="Acyl_CoA_acyltransferase"/>
</dbReference>
<evidence type="ECO:0000256" key="8">
    <source>
        <dbReference type="ARBA" id="ARBA00039866"/>
    </source>
</evidence>
<sequence length="589" mass="65497">MFSVDTLLRQHLPHLSDKTPLRTLLGKGLRWLLHEEAFQHFAGRYPHLRGLDFVEQALQQLDFDYRVSETQLEHIPTSGRVIIVANHPIGSLDGLALLRLLGRIRPDVKIVANQLLAQLAPLRPLLLPVDNLGGKTERRAILAMSEHLAKEGALVIFPAGEVSRLGPKGVKDGPWQGGFIKLAQRTRTPLVPIHLGGHNGLGFYLAAWLNNTWAGLLLVKQLFRQQGGCIAVTIGARIPPASLAGLPAKTAAQLVRSHLYRIGKGKRGKLATETPIALPEERRQLKHAIEACEALGQTPDGQGIYLYRRHELSHSVILRELGRLREIAFRAVGEGSGKRRDLDAFDDDYHHLILWDPARLEIIGAYRFAPVAELIASKGLAGLYSHTLFGFEEKLLPQLELAIELGRSFIQPAYWGKRGLDYLWFGIGAYLARYPHYRYLFGPVSLSGGLPLAAKDLLVSFYRQHFAPALALAPSRRPYPQTQLLFKGEDYGADLKHLKARLDNLGCAIPTLYKQYSELCEPGGVQFMDFGIDPDFNHCIDGLVWVDVSRIKPNRRARYIGSHMGDPSRTQRAASTTTAERGETSSTSD</sequence>
<proteinExistence type="inferred from homology"/>
<dbReference type="InterPro" id="IPR045746">
    <property type="entry name" value="ACT14924-like_Acyltransf_dom"/>
</dbReference>